<dbReference type="GO" id="GO:0004519">
    <property type="term" value="F:endonuclease activity"/>
    <property type="evidence" value="ECO:0007669"/>
    <property type="project" value="UniProtKB-KW"/>
</dbReference>
<dbReference type="AlphaFoldDB" id="A0A1I4Z353"/>
<dbReference type="Proteomes" id="UP000242869">
    <property type="component" value="Unassembled WGS sequence"/>
</dbReference>
<dbReference type="EMBL" id="FOVE01000009">
    <property type="protein sequence ID" value="SFN44628.1"/>
    <property type="molecule type" value="Genomic_DNA"/>
</dbReference>
<proteinExistence type="predicted"/>
<dbReference type="CDD" id="cd01026">
    <property type="entry name" value="TOPRIM_OLD"/>
    <property type="match status" value="1"/>
</dbReference>
<keyword evidence="3" id="KW-0540">Nuclease</keyword>
<dbReference type="RefSeq" id="WP_091193787.1">
    <property type="nucleotide sequence ID" value="NZ_FOVE01000009.1"/>
</dbReference>
<evidence type="ECO:0000259" key="2">
    <source>
        <dbReference type="Pfam" id="PF20469"/>
    </source>
</evidence>
<dbReference type="PANTHER" id="PTHR43581:SF4">
    <property type="entry name" value="ATP_GTP PHOSPHATASE"/>
    <property type="match status" value="1"/>
</dbReference>
<dbReference type="OrthoDB" id="9815944at2"/>
<accession>A0A1I4Z353</accession>
<keyword evidence="3" id="KW-0378">Hydrolase</keyword>
<organism evidence="3 4">
    <name type="scientific">Formivibrio citricus</name>
    <dbReference type="NCBI Taxonomy" id="83765"/>
    <lineage>
        <taxon>Bacteria</taxon>
        <taxon>Pseudomonadati</taxon>
        <taxon>Pseudomonadota</taxon>
        <taxon>Betaproteobacteria</taxon>
        <taxon>Neisseriales</taxon>
        <taxon>Chitinibacteraceae</taxon>
        <taxon>Formivibrio</taxon>
    </lineage>
</organism>
<dbReference type="Gene3D" id="3.40.50.300">
    <property type="entry name" value="P-loop containing nucleotide triphosphate hydrolases"/>
    <property type="match status" value="1"/>
</dbReference>
<keyword evidence="3" id="KW-0255">Endonuclease</keyword>
<dbReference type="InterPro" id="IPR034139">
    <property type="entry name" value="TOPRIM_OLD"/>
</dbReference>
<sequence length="713" mass="78861">MHISKLTLVNYRNFANATLRFKQGVNTIIGENGAGKSNVLRAIRLMLDDSMVRASYRLDESDFYRGLGSWRGHWIIISVEFDEVSADEAMQALFVHGTGVGQAGGVVACATYNLIFRPNKQIRMNLAALQNGDMAGMNAILDRITIDDYETLFTGKSTADFSDQAVYQRIVGDFDNALFSSEVEFLELGARIPGTLSVAKEVSFTFIQALRDVVSEFHSNRTNPLLTLLKSKSGQIDPLQFQPIVERARQLNTEIERLQDVQTVRSDIVQTIHGAAGQTYSPALLSIKSDLPDEADLLFQSLKLFVGEFDTEYEGSIHELSLGGANLIFLTLKLLEFKYQHERQPLANFLLIEEPEAHLHTHVQKTLFDRIGYAQAQIIYSTHSSHISEVCNIKSVNILGRTGNKCEAFQPSASLEPEQIGNVQRYLDAVRSNLLFAKSVLLVEGDAEEILIPLMVKQVLGVSLDELGISLINIGSTGFSNVSVLFHDERIRRRCSIITDLDAAFMDPNPLPEDDAETVAFKGKLLRAQVSGAARRVTLDAEAAVNAWVRPFFAAHTFEVDFVAAGNVEKVVSSVNAVYSQAATQALSTAQLRSGDPAQYGRRVLTMANHEGKGWFAIRLGKLVDHRTVIPSYIRQAIVFAHGSFSTQLIFNILKHRVAVNNPAGSVVPPALQTFWERLMQYHAGAIDFHTIRAEAAIGLPNDQILPFLSDLP</sequence>
<dbReference type="InterPro" id="IPR041685">
    <property type="entry name" value="AAA_GajA/Old/RecF-like"/>
</dbReference>
<name>A0A1I4Z353_9NEIS</name>
<dbReference type="Pfam" id="PF13175">
    <property type="entry name" value="AAA_15"/>
    <property type="match status" value="1"/>
</dbReference>
<protein>
    <submittedName>
        <fullName evidence="3">Putative ATP-dependent endonuclease of the OLD family</fullName>
    </submittedName>
</protein>
<dbReference type="InterPro" id="IPR051396">
    <property type="entry name" value="Bact_Antivir_Def_Nuclease"/>
</dbReference>
<reference evidence="4" key="1">
    <citation type="submission" date="2016-10" db="EMBL/GenBank/DDBJ databases">
        <authorList>
            <person name="Varghese N."/>
            <person name="Submissions S."/>
        </authorList>
    </citation>
    <scope>NUCLEOTIDE SEQUENCE [LARGE SCALE GENOMIC DNA]</scope>
    <source>
        <strain evidence="4">DSM 6150</strain>
    </source>
</reference>
<gene>
    <name evidence="3" type="ORF">SAMN05660284_01507</name>
</gene>
<evidence type="ECO:0000313" key="3">
    <source>
        <dbReference type="EMBL" id="SFN44628.1"/>
    </source>
</evidence>
<dbReference type="Pfam" id="PF20469">
    <property type="entry name" value="OLD-like_TOPRIM"/>
    <property type="match status" value="1"/>
</dbReference>
<dbReference type="PANTHER" id="PTHR43581">
    <property type="entry name" value="ATP/GTP PHOSPHATASE"/>
    <property type="match status" value="1"/>
</dbReference>
<evidence type="ECO:0000313" key="4">
    <source>
        <dbReference type="Proteomes" id="UP000242869"/>
    </source>
</evidence>
<evidence type="ECO:0000259" key="1">
    <source>
        <dbReference type="Pfam" id="PF13175"/>
    </source>
</evidence>
<feature type="domain" description="Endonuclease GajA/Old nuclease/RecF-like AAA" evidence="1">
    <location>
        <begin position="1"/>
        <end position="387"/>
    </location>
</feature>
<dbReference type="SUPFAM" id="SSF52540">
    <property type="entry name" value="P-loop containing nucleoside triphosphate hydrolases"/>
    <property type="match status" value="1"/>
</dbReference>
<dbReference type="STRING" id="83765.SAMN05660284_01507"/>
<keyword evidence="4" id="KW-1185">Reference proteome</keyword>
<dbReference type="InterPro" id="IPR027417">
    <property type="entry name" value="P-loop_NTPase"/>
</dbReference>
<feature type="domain" description="OLD protein-like TOPRIM" evidence="2">
    <location>
        <begin position="435"/>
        <end position="502"/>
    </location>
</feature>